<dbReference type="PRINTS" id="PR00415">
    <property type="entry name" value="ACONITASE"/>
</dbReference>
<dbReference type="Pfam" id="PF00330">
    <property type="entry name" value="Aconitase"/>
    <property type="match status" value="1"/>
</dbReference>
<sequence>MTTLPLPGRLLFLSTSAEVMARQLAGERLGRADAGTLRNDVSTDEITPVPILTHYDDRLGDFAHTGFQVEGQRPFAPGSLRAGGFSVIVAGRRYGKGSSREHSPAAERLAGIRLVIAESFERIYRQNADNIGLFTSTDLGLVARIEAGEAIAIDELVAGRDALAAAILRAGGLLHFGQQQLSSMRVGETGADADADADADRPRTLFEKIVARRALATPQTSARPAVGDGAFVRADRRFIHEYYTGMCAHMLGATFGAGLRLHDPASIVVFEDHTNYVGESPAHLRGGLVPNVLAMQAAQRRFSAEHGLTEHRTLNEDEAARDDGTNVAGISHAMVAEHYALPGQVVVGTDSHTPHSGALGCVAFGVGTTDMANAFVTGAVRLTLPAVLRIELAGALAPGVTAKDVLLHLLALPALRAGAGVGKVFEFGGPVVRSLSTDERATLTNMTAELGGFTGIVEPDAETLRFLKERRGVDVALAPWMRSDPGAAYAEVITVDCSALGPMLARPGDPGNGLALSALADLGEPARIHIAYGGSCTAGKREDFEHYHAVLAWAAARGLRVAPGVQLYLQFGTTAVRDHCIAQGFLAAFEAVGARLLQPSCGACANCGPGSSTAADQVTVSAINRNFPGRSGPGQVWLASPPTVAASAIAGRLISFEALRAEYGD</sequence>
<accession>A0ABN6PIY7</accession>
<gene>
    <name evidence="8" type="ORF">CATMQ487_19810</name>
</gene>
<dbReference type="SUPFAM" id="SSF52016">
    <property type="entry name" value="LeuD/IlvD-like"/>
    <property type="match status" value="1"/>
</dbReference>
<evidence type="ECO:0008006" key="10">
    <source>
        <dbReference type="Google" id="ProtNLM"/>
    </source>
</evidence>
<evidence type="ECO:0000256" key="3">
    <source>
        <dbReference type="ARBA" id="ARBA00023004"/>
    </source>
</evidence>
<evidence type="ECO:0000256" key="4">
    <source>
        <dbReference type="ARBA" id="ARBA00023014"/>
    </source>
</evidence>
<evidence type="ECO:0000313" key="8">
    <source>
        <dbReference type="EMBL" id="BDI05011.1"/>
    </source>
</evidence>
<protein>
    <recommendedName>
        <fullName evidence="10">Aconitate hydratase</fullName>
    </recommendedName>
</protein>
<dbReference type="PANTHER" id="PTHR43822:SF2">
    <property type="entry name" value="HOMOACONITASE, MITOCHONDRIAL"/>
    <property type="match status" value="1"/>
</dbReference>
<name>A0ABN6PIY7_9BURK</name>
<dbReference type="InterPro" id="IPR036008">
    <property type="entry name" value="Aconitase_4Fe-4S_dom"/>
</dbReference>
<dbReference type="Proteomes" id="UP001057498">
    <property type="component" value="Chromosome"/>
</dbReference>
<keyword evidence="2" id="KW-0479">Metal-binding</keyword>
<dbReference type="RefSeq" id="WP_251973085.1">
    <property type="nucleotide sequence ID" value="NZ_AP025730.1"/>
</dbReference>
<dbReference type="PANTHER" id="PTHR43822">
    <property type="entry name" value="HOMOACONITASE, MITOCHONDRIAL-RELATED"/>
    <property type="match status" value="1"/>
</dbReference>
<evidence type="ECO:0000256" key="5">
    <source>
        <dbReference type="ARBA" id="ARBA00023239"/>
    </source>
</evidence>
<dbReference type="Gene3D" id="3.30.499.10">
    <property type="entry name" value="Aconitase, domain 3"/>
    <property type="match status" value="2"/>
</dbReference>
<evidence type="ECO:0000313" key="9">
    <source>
        <dbReference type="Proteomes" id="UP001057498"/>
    </source>
</evidence>
<organism evidence="8 9">
    <name type="scientific">Sphaerotilus microaerophilus</name>
    <dbReference type="NCBI Taxonomy" id="2914710"/>
    <lineage>
        <taxon>Bacteria</taxon>
        <taxon>Pseudomonadati</taxon>
        <taxon>Pseudomonadota</taxon>
        <taxon>Betaproteobacteria</taxon>
        <taxon>Burkholderiales</taxon>
        <taxon>Sphaerotilaceae</taxon>
        <taxon>Sphaerotilus</taxon>
    </lineage>
</organism>
<evidence type="ECO:0000259" key="7">
    <source>
        <dbReference type="Pfam" id="PF00694"/>
    </source>
</evidence>
<dbReference type="InterPro" id="IPR001030">
    <property type="entry name" value="Acoase/IPM_deHydtase_lsu_aba"/>
</dbReference>
<dbReference type="Pfam" id="PF00694">
    <property type="entry name" value="Aconitase_C"/>
    <property type="match status" value="1"/>
</dbReference>
<evidence type="ECO:0000259" key="6">
    <source>
        <dbReference type="Pfam" id="PF00330"/>
    </source>
</evidence>
<dbReference type="InterPro" id="IPR050067">
    <property type="entry name" value="IPM_dehydratase_rel_enz"/>
</dbReference>
<evidence type="ECO:0000256" key="2">
    <source>
        <dbReference type="ARBA" id="ARBA00022723"/>
    </source>
</evidence>
<proteinExistence type="predicted"/>
<dbReference type="InterPro" id="IPR015928">
    <property type="entry name" value="Aconitase/3IPM_dehydase_swvl"/>
</dbReference>
<feature type="domain" description="Aconitase/3-isopropylmalate dehydratase large subunit alpha/beta/alpha" evidence="6">
    <location>
        <begin position="326"/>
        <end position="651"/>
    </location>
</feature>
<comment type="subunit">
    <text evidence="1">Heterodimer of LeuC and LeuD.</text>
</comment>
<keyword evidence="4" id="KW-0411">Iron-sulfur</keyword>
<keyword evidence="5" id="KW-0456">Lyase</keyword>
<keyword evidence="3" id="KW-0408">Iron</keyword>
<dbReference type="InterPro" id="IPR000573">
    <property type="entry name" value="AconitaseA/IPMdHydase_ssu_swvl"/>
</dbReference>
<feature type="domain" description="Aconitase A/isopropylmalate dehydratase small subunit swivel" evidence="7">
    <location>
        <begin position="87"/>
        <end position="134"/>
    </location>
</feature>
<dbReference type="SUPFAM" id="SSF53732">
    <property type="entry name" value="Aconitase iron-sulfur domain"/>
    <property type="match status" value="1"/>
</dbReference>
<dbReference type="EMBL" id="AP025730">
    <property type="protein sequence ID" value="BDI05011.1"/>
    <property type="molecule type" value="Genomic_DNA"/>
</dbReference>
<dbReference type="Gene3D" id="3.20.19.10">
    <property type="entry name" value="Aconitase, domain 4"/>
    <property type="match status" value="1"/>
</dbReference>
<dbReference type="InterPro" id="IPR015931">
    <property type="entry name" value="Acnase/IPM_dHydase_lsu_aba_1/3"/>
</dbReference>
<evidence type="ECO:0000256" key="1">
    <source>
        <dbReference type="ARBA" id="ARBA00011271"/>
    </source>
</evidence>
<reference evidence="8" key="1">
    <citation type="submission" date="2022-04" db="EMBL/GenBank/DDBJ databases">
        <title>Whole genome sequence of Sphaerotilus sp. FB-5.</title>
        <authorList>
            <person name="Takeda M."/>
            <person name="Narihara S."/>
            <person name="Akimoto M."/>
            <person name="Akimoto R."/>
            <person name="Nishiyashiki S."/>
            <person name="Murakami T."/>
        </authorList>
    </citation>
    <scope>NUCLEOTIDE SEQUENCE</scope>
    <source>
        <strain evidence="8">FB-5</strain>
    </source>
</reference>
<keyword evidence="9" id="KW-1185">Reference proteome</keyword>